<reference evidence="2 3" key="1">
    <citation type="submission" date="2016-10" db="EMBL/GenBank/DDBJ databases">
        <authorList>
            <person name="de Groot N.N."/>
        </authorList>
    </citation>
    <scope>NUCLEOTIDE SEQUENCE [LARGE SCALE GENOMIC DNA]</scope>
    <source>
        <strain evidence="2 3">CGMCC 1.5070</strain>
    </source>
</reference>
<evidence type="ECO:0000256" key="1">
    <source>
        <dbReference type="SAM" id="Phobius"/>
    </source>
</evidence>
<dbReference type="EMBL" id="FOCG01000001">
    <property type="protein sequence ID" value="SEM75005.1"/>
    <property type="molecule type" value="Genomic_DNA"/>
</dbReference>
<keyword evidence="1" id="KW-0472">Membrane</keyword>
<organism evidence="2 3">
    <name type="scientific">Hydrogenoanaerobacterium saccharovorans</name>
    <dbReference type="NCBI Taxonomy" id="474960"/>
    <lineage>
        <taxon>Bacteria</taxon>
        <taxon>Bacillati</taxon>
        <taxon>Bacillota</taxon>
        <taxon>Clostridia</taxon>
        <taxon>Eubacteriales</taxon>
        <taxon>Oscillospiraceae</taxon>
        <taxon>Hydrogenoanaerobacterium</taxon>
    </lineage>
</organism>
<accession>A0A1H8AWF1</accession>
<dbReference type="Proteomes" id="UP000199158">
    <property type="component" value="Unassembled WGS sequence"/>
</dbReference>
<keyword evidence="1" id="KW-1133">Transmembrane helix</keyword>
<evidence type="ECO:0000313" key="2">
    <source>
        <dbReference type="EMBL" id="SEM75005.1"/>
    </source>
</evidence>
<keyword evidence="1" id="KW-0812">Transmembrane</keyword>
<dbReference type="STRING" id="474960.SAMN05216180_1582"/>
<protein>
    <submittedName>
        <fullName evidence="2">Uncharacterized protein</fullName>
    </submittedName>
</protein>
<gene>
    <name evidence="2" type="ORF">SAMN05216180_1582</name>
</gene>
<sequence>MRDEKIYRIPKNLNEEFSLIGMYSILDVAMIVLLGAASTFAVLHTRIYFLFFFPTLYAFLRFKMNGYPVHYWCKVGISYLLKKTTRFNEYTLFEKELNTDGNDEFN</sequence>
<name>A0A1H8AWF1_9FIRM</name>
<feature type="transmembrane region" description="Helical" evidence="1">
    <location>
        <begin position="20"/>
        <end position="41"/>
    </location>
</feature>
<dbReference type="AlphaFoldDB" id="A0A1H8AWF1"/>
<dbReference type="RefSeq" id="WP_092753334.1">
    <property type="nucleotide sequence ID" value="NZ_FOCG01000001.1"/>
</dbReference>
<proteinExistence type="predicted"/>
<evidence type="ECO:0000313" key="3">
    <source>
        <dbReference type="Proteomes" id="UP000199158"/>
    </source>
</evidence>
<keyword evidence="3" id="KW-1185">Reference proteome</keyword>